<keyword evidence="3" id="KW-0804">Transcription</keyword>
<evidence type="ECO:0000313" key="6">
    <source>
        <dbReference type="EMBL" id="TDV45619.1"/>
    </source>
</evidence>
<dbReference type="AlphaFoldDB" id="A0A4R7V9L6"/>
<comment type="caution">
    <text evidence="6">The sequence shown here is derived from an EMBL/GenBank/DDBJ whole genome shotgun (WGS) entry which is preliminary data.</text>
</comment>
<dbReference type="InterPro" id="IPR009057">
    <property type="entry name" value="Homeodomain-like_sf"/>
</dbReference>
<keyword evidence="7" id="KW-1185">Reference proteome</keyword>
<dbReference type="SUPFAM" id="SSF48498">
    <property type="entry name" value="Tetracyclin repressor-like, C-terminal domain"/>
    <property type="match status" value="1"/>
</dbReference>
<evidence type="ECO:0000256" key="4">
    <source>
        <dbReference type="PROSITE-ProRule" id="PRU00335"/>
    </source>
</evidence>
<sequence>MTHGLALVWGFPPAPRRGPKPAHTVAEIVAAAMALADGEGVAGLSLPRIARRLDLTPTALYRYVSCKDELVLLLLDAGVGPPPELPDTWREGASAWVRSLIARYGAHPWLVDLPIRGAPVTPNLLAWLESLLRVLGGTGLPPGDQLSCAMLLDGYARSIAALARDLAASEASPVQSPEVVGFLYPLLAERGYPLLAGMLVSGAYADSPTGPDVEFGLARVLDGIARLVDGTG</sequence>
<dbReference type="Pfam" id="PF00440">
    <property type="entry name" value="TetR_N"/>
    <property type="match status" value="1"/>
</dbReference>
<evidence type="ECO:0000256" key="2">
    <source>
        <dbReference type="ARBA" id="ARBA00023125"/>
    </source>
</evidence>
<feature type="DNA-binding region" description="H-T-H motif" evidence="4">
    <location>
        <begin position="45"/>
        <end position="64"/>
    </location>
</feature>
<dbReference type="InterPro" id="IPR001647">
    <property type="entry name" value="HTH_TetR"/>
</dbReference>
<reference evidence="6 7" key="1">
    <citation type="submission" date="2019-03" db="EMBL/GenBank/DDBJ databases">
        <title>Genomic Encyclopedia of Archaeal and Bacterial Type Strains, Phase II (KMG-II): from individual species to whole genera.</title>
        <authorList>
            <person name="Goeker M."/>
        </authorList>
    </citation>
    <scope>NUCLEOTIDE SEQUENCE [LARGE SCALE GENOMIC DNA]</scope>
    <source>
        <strain evidence="6 7">DSM 45499</strain>
    </source>
</reference>
<dbReference type="GO" id="GO:0045892">
    <property type="term" value="P:negative regulation of DNA-templated transcription"/>
    <property type="evidence" value="ECO:0007669"/>
    <property type="project" value="InterPro"/>
</dbReference>
<evidence type="ECO:0000256" key="1">
    <source>
        <dbReference type="ARBA" id="ARBA00023015"/>
    </source>
</evidence>
<proteinExistence type="predicted"/>
<dbReference type="InterPro" id="IPR050109">
    <property type="entry name" value="HTH-type_TetR-like_transc_reg"/>
</dbReference>
<dbReference type="PANTHER" id="PTHR30055:SF151">
    <property type="entry name" value="TRANSCRIPTIONAL REGULATORY PROTEIN"/>
    <property type="match status" value="1"/>
</dbReference>
<organism evidence="6 7">
    <name type="scientific">Actinophytocola oryzae</name>
    <dbReference type="NCBI Taxonomy" id="502181"/>
    <lineage>
        <taxon>Bacteria</taxon>
        <taxon>Bacillati</taxon>
        <taxon>Actinomycetota</taxon>
        <taxon>Actinomycetes</taxon>
        <taxon>Pseudonocardiales</taxon>
        <taxon>Pseudonocardiaceae</taxon>
    </lineage>
</organism>
<dbReference type="Proteomes" id="UP000294927">
    <property type="component" value="Unassembled WGS sequence"/>
</dbReference>
<dbReference type="SUPFAM" id="SSF46689">
    <property type="entry name" value="Homeodomain-like"/>
    <property type="match status" value="1"/>
</dbReference>
<name>A0A4R7V9L6_9PSEU</name>
<evidence type="ECO:0000256" key="3">
    <source>
        <dbReference type="ARBA" id="ARBA00023163"/>
    </source>
</evidence>
<evidence type="ECO:0000259" key="5">
    <source>
        <dbReference type="PROSITE" id="PS50977"/>
    </source>
</evidence>
<protein>
    <submittedName>
        <fullName evidence="6">TetR family transcriptional regulator</fullName>
    </submittedName>
</protein>
<feature type="domain" description="HTH tetR-type" evidence="5">
    <location>
        <begin position="22"/>
        <end position="82"/>
    </location>
</feature>
<dbReference type="PROSITE" id="PS50977">
    <property type="entry name" value="HTH_TETR_2"/>
    <property type="match status" value="1"/>
</dbReference>
<dbReference type="Gene3D" id="1.10.10.60">
    <property type="entry name" value="Homeodomain-like"/>
    <property type="match status" value="1"/>
</dbReference>
<keyword evidence="1" id="KW-0805">Transcription regulation</keyword>
<dbReference type="InterPro" id="IPR004111">
    <property type="entry name" value="Repressor_TetR_C"/>
</dbReference>
<evidence type="ECO:0000313" key="7">
    <source>
        <dbReference type="Proteomes" id="UP000294927"/>
    </source>
</evidence>
<dbReference type="PANTHER" id="PTHR30055">
    <property type="entry name" value="HTH-TYPE TRANSCRIPTIONAL REGULATOR RUTR"/>
    <property type="match status" value="1"/>
</dbReference>
<dbReference type="Pfam" id="PF02909">
    <property type="entry name" value="TetR_C_1"/>
    <property type="match status" value="1"/>
</dbReference>
<dbReference type="GO" id="GO:0000976">
    <property type="term" value="F:transcription cis-regulatory region binding"/>
    <property type="evidence" value="ECO:0007669"/>
    <property type="project" value="TreeGrafter"/>
</dbReference>
<gene>
    <name evidence="6" type="ORF">CLV71_112291</name>
</gene>
<dbReference type="RefSeq" id="WP_243866801.1">
    <property type="nucleotide sequence ID" value="NZ_SOCP01000012.1"/>
</dbReference>
<keyword evidence="2 4" id="KW-0238">DNA-binding</keyword>
<dbReference type="Gene3D" id="1.10.357.10">
    <property type="entry name" value="Tetracycline Repressor, domain 2"/>
    <property type="match status" value="1"/>
</dbReference>
<dbReference type="InterPro" id="IPR036271">
    <property type="entry name" value="Tet_transcr_reg_TetR-rel_C_sf"/>
</dbReference>
<accession>A0A4R7V9L6</accession>
<dbReference type="GO" id="GO:0003700">
    <property type="term" value="F:DNA-binding transcription factor activity"/>
    <property type="evidence" value="ECO:0007669"/>
    <property type="project" value="TreeGrafter"/>
</dbReference>
<dbReference type="EMBL" id="SOCP01000012">
    <property type="protein sequence ID" value="TDV45619.1"/>
    <property type="molecule type" value="Genomic_DNA"/>
</dbReference>